<dbReference type="Pfam" id="PF00155">
    <property type="entry name" value="Aminotran_1_2"/>
    <property type="match status" value="1"/>
</dbReference>
<evidence type="ECO:0000313" key="8">
    <source>
        <dbReference type="EMBL" id="UNO49477.1"/>
    </source>
</evidence>
<dbReference type="InterPro" id="IPR050596">
    <property type="entry name" value="AspAT/PAT-like"/>
</dbReference>
<sequence>MEQRLSTRVRNIKPSATMSVDAKTKSLLASGQPVINMSVGEPDFDTPTAAAFAGIRAITNGNTRYTPAAGTVALRKAIVSKLMTENGLTYSPDQIIISNGAKHTLYNIFTAICDEGDEVILPAPYWVSYPEQIELAGAKPVIVYCDESTGFKMTAAQLEAAITPKTKAVLLNTPSNPTGAVYHEDELLALAGVLRHHDVYVVLDEIYERLVYDVKQTSLAAIAPELQDRAIVVNGFSKAFAMTGWRLGYAAAPLDVAKAMASFQSHSTGSPSSISQAAGLTALANFNPEVVQTFQHRRDILVEGLNSLSGVSCLVPEGAFYAFPDISGVIGKRYEDKTIQSATDYCELLLEKSLVASVPGDAFGSPNHVRFSYAVADDQVADAVSRMREFHQKLV</sequence>
<dbReference type="Gene3D" id="3.40.640.10">
    <property type="entry name" value="Type I PLP-dependent aspartate aminotransferase-like (Major domain)"/>
    <property type="match status" value="1"/>
</dbReference>
<dbReference type="CDD" id="cd00609">
    <property type="entry name" value="AAT_like"/>
    <property type="match status" value="1"/>
</dbReference>
<dbReference type="PANTHER" id="PTHR46383">
    <property type="entry name" value="ASPARTATE AMINOTRANSFERASE"/>
    <property type="match status" value="1"/>
</dbReference>
<dbReference type="FunFam" id="3.40.640.10:FF:000033">
    <property type="entry name" value="Aspartate aminotransferase"/>
    <property type="match status" value="1"/>
</dbReference>
<dbReference type="SUPFAM" id="SSF53383">
    <property type="entry name" value="PLP-dependent transferases"/>
    <property type="match status" value="1"/>
</dbReference>
<comment type="similarity">
    <text evidence="2 6">Belongs to the class-I pyridoxal-phosphate-dependent aminotransferase family.</text>
</comment>
<feature type="domain" description="Aminotransferase class I/classII large" evidence="7">
    <location>
        <begin position="33"/>
        <end position="386"/>
    </location>
</feature>
<dbReference type="OrthoDB" id="9802328at2"/>
<keyword evidence="4 6" id="KW-0808">Transferase</keyword>
<dbReference type="InterPro" id="IPR004839">
    <property type="entry name" value="Aminotransferase_I/II_large"/>
</dbReference>
<keyword evidence="3 6" id="KW-0032">Aminotransferase</keyword>
<dbReference type="Proteomes" id="UP000829401">
    <property type="component" value="Chromosome"/>
</dbReference>
<protein>
    <recommendedName>
        <fullName evidence="6">Aminotransferase</fullName>
        <ecNumber evidence="6">2.6.1.-</ecNumber>
    </recommendedName>
</protein>
<evidence type="ECO:0000259" key="7">
    <source>
        <dbReference type="Pfam" id="PF00155"/>
    </source>
</evidence>
<dbReference type="GO" id="GO:0030170">
    <property type="term" value="F:pyridoxal phosphate binding"/>
    <property type="evidence" value="ECO:0007669"/>
    <property type="project" value="InterPro"/>
</dbReference>
<organism evidence="8 9">
    <name type="scientific">Alicyclobacillus acidoterrestris (strain ATCC 49025 / DSM 3922 / CIP 106132 / NCIMB 13137 / GD3B)</name>
    <dbReference type="NCBI Taxonomy" id="1356854"/>
    <lineage>
        <taxon>Bacteria</taxon>
        <taxon>Bacillati</taxon>
        <taxon>Bacillota</taxon>
        <taxon>Bacilli</taxon>
        <taxon>Bacillales</taxon>
        <taxon>Alicyclobacillaceae</taxon>
        <taxon>Alicyclobacillus</taxon>
    </lineage>
</organism>
<dbReference type="InterPro" id="IPR015421">
    <property type="entry name" value="PyrdxlP-dep_Trfase_major"/>
</dbReference>
<name>A0A9E7D073_ALIAG</name>
<dbReference type="RefSeq" id="WP_031217917.1">
    <property type="nucleotide sequence ID" value="NZ_AURB01000054.1"/>
</dbReference>
<dbReference type="Gene3D" id="3.90.1150.10">
    <property type="entry name" value="Aspartate Aminotransferase, domain 1"/>
    <property type="match status" value="1"/>
</dbReference>
<evidence type="ECO:0000256" key="6">
    <source>
        <dbReference type="RuleBase" id="RU000481"/>
    </source>
</evidence>
<evidence type="ECO:0000256" key="2">
    <source>
        <dbReference type="ARBA" id="ARBA00007441"/>
    </source>
</evidence>
<dbReference type="AlphaFoldDB" id="A0A9E7D073"/>
<dbReference type="GO" id="GO:0008483">
    <property type="term" value="F:transaminase activity"/>
    <property type="evidence" value="ECO:0007669"/>
    <property type="project" value="UniProtKB-KW"/>
</dbReference>
<proteinExistence type="inferred from homology"/>
<dbReference type="PANTHER" id="PTHR46383:SF1">
    <property type="entry name" value="ASPARTATE AMINOTRANSFERASE"/>
    <property type="match status" value="1"/>
</dbReference>
<dbReference type="EMBL" id="CP080467">
    <property type="protein sequence ID" value="UNO49477.1"/>
    <property type="molecule type" value="Genomic_DNA"/>
</dbReference>
<evidence type="ECO:0000256" key="1">
    <source>
        <dbReference type="ARBA" id="ARBA00001933"/>
    </source>
</evidence>
<comment type="cofactor">
    <cofactor evidence="1 6">
        <name>pyridoxal 5'-phosphate</name>
        <dbReference type="ChEBI" id="CHEBI:597326"/>
    </cofactor>
</comment>
<evidence type="ECO:0000256" key="5">
    <source>
        <dbReference type="ARBA" id="ARBA00022898"/>
    </source>
</evidence>
<gene>
    <name evidence="8" type="ORF">K1I37_02690</name>
</gene>
<dbReference type="GO" id="GO:0006520">
    <property type="term" value="P:amino acid metabolic process"/>
    <property type="evidence" value="ECO:0007669"/>
    <property type="project" value="InterPro"/>
</dbReference>
<dbReference type="InterPro" id="IPR015422">
    <property type="entry name" value="PyrdxlP-dep_Trfase_small"/>
</dbReference>
<dbReference type="PROSITE" id="PS00105">
    <property type="entry name" value="AA_TRANSFER_CLASS_1"/>
    <property type="match status" value="1"/>
</dbReference>
<accession>A0A9E7D073</accession>
<dbReference type="InterPro" id="IPR015424">
    <property type="entry name" value="PyrdxlP-dep_Trfase"/>
</dbReference>
<evidence type="ECO:0000256" key="3">
    <source>
        <dbReference type="ARBA" id="ARBA00022576"/>
    </source>
</evidence>
<dbReference type="EC" id="2.6.1.-" evidence="6"/>
<dbReference type="KEGG" id="aaco:K1I37_02690"/>
<keyword evidence="9" id="KW-1185">Reference proteome</keyword>
<dbReference type="InterPro" id="IPR004838">
    <property type="entry name" value="NHTrfase_class1_PyrdxlP-BS"/>
</dbReference>
<evidence type="ECO:0000256" key="4">
    <source>
        <dbReference type="ARBA" id="ARBA00022679"/>
    </source>
</evidence>
<keyword evidence="5" id="KW-0663">Pyridoxal phosphate</keyword>
<evidence type="ECO:0000313" key="9">
    <source>
        <dbReference type="Proteomes" id="UP000829401"/>
    </source>
</evidence>
<reference evidence="9" key="1">
    <citation type="journal article" date="2022" name="G3 (Bethesda)">
        <title>Unveiling the complete genome sequence of Alicyclobacillus acidoterrestris DSM 3922T, a taint-producing strain.</title>
        <authorList>
            <person name="Leonardo I.C."/>
            <person name="Barreto Crespo M.T."/>
            <person name="Gaspar F.B."/>
        </authorList>
    </citation>
    <scope>NUCLEOTIDE SEQUENCE [LARGE SCALE GENOMIC DNA]</scope>
    <source>
        <strain evidence="9">DSM 3922</strain>
    </source>
</reference>